<dbReference type="InterPro" id="IPR000994">
    <property type="entry name" value="Pept_M24"/>
</dbReference>
<feature type="domain" description="Xaa-Pro dipeptidase N-terminal" evidence="9">
    <location>
        <begin position="8"/>
        <end position="153"/>
    </location>
</feature>
<dbReference type="Gene3D" id="3.90.230.10">
    <property type="entry name" value="Creatinase/methionine aminopeptidase superfamily"/>
    <property type="match status" value="1"/>
</dbReference>
<comment type="caution">
    <text evidence="10">The sequence shown here is derived from an EMBL/GenBank/DDBJ whole genome shotgun (WGS) entry which is preliminary data.</text>
</comment>
<keyword evidence="2 7" id="KW-0479">Metal-binding</keyword>
<keyword evidence="11" id="KW-1185">Reference proteome</keyword>
<evidence type="ECO:0000259" key="8">
    <source>
        <dbReference type="Pfam" id="PF00557"/>
    </source>
</evidence>
<dbReference type="InterPro" id="IPR029149">
    <property type="entry name" value="Creatin/AminoP/Spt16_N"/>
</dbReference>
<dbReference type="InterPro" id="IPR036005">
    <property type="entry name" value="Creatinase/aminopeptidase-like"/>
</dbReference>
<keyword evidence="4 7" id="KW-0224">Dipeptidase</keyword>
<evidence type="ECO:0000256" key="6">
    <source>
        <dbReference type="ARBA" id="ARBA00023211"/>
    </source>
</evidence>
<accession>A0ABT0GLW4</accession>
<evidence type="ECO:0000256" key="3">
    <source>
        <dbReference type="ARBA" id="ARBA00022801"/>
    </source>
</evidence>
<dbReference type="InterPro" id="IPR052433">
    <property type="entry name" value="X-Pro_dipept-like"/>
</dbReference>
<feature type="binding site" evidence="7">
    <location>
        <position position="242"/>
    </location>
    <ligand>
        <name>Mn(2+)</name>
        <dbReference type="ChEBI" id="CHEBI:29035"/>
        <label>2</label>
    </ligand>
</feature>
<evidence type="ECO:0000256" key="1">
    <source>
        <dbReference type="ARBA" id="ARBA00022670"/>
    </source>
</evidence>
<dbReference type="Gene3D" id="3.40.350.10">
    <property type="entry name" value="Creatinase/prolidase N-terminal domain"/>
    <property type="match status" value="1"/>
</dbReference>
<keyword evidence="1 7" id="KW-0645">Protease</keyword>
<dbReference type="InterPro" id="IPR022846">
    <property type="entry name" value="X_Pro_dipept"/>
</dbReference>
<dbReference type="PANTHER" id="PTHR43226">
    <property type="entry name" value="XAA-PRO AMINOPEPTIDASE 3"/>
    <property type="match status" value="1"/>
</dbReference>
<evidence type="ECO:0000313" key="10">
    <source>
        <dbReference type="EMBL" id="MCK7595534.1"/>
    </source>
</evidence>
<feature type="domain" description="Peptidase M24" evidence="8">
    <location>
        <begin position="164"/>
        <end position="424"/>
    </location>
</feature>
<proteinExistence type="inferred from homology"/>
<evidence type="ECO:0000256" key="2">
    <source>
        <dbReference type="ARBA" id="ARBA00022723"/>
    </source>
</evidence>
<comment type="function">
    <text evidence="7">Splits dipeptides with a prolyl residue in the C-terminal position.</text>
</comment>
<name>A0ABT0GLW4_9GAMM</name>
<feature type="binding site" evidence="7">
    <location>
        <position position="333"/>
    </location>
    <ligand>
        <name>Mn(2+)</name>
        <dbReference type="ChEBI" id="CHEBI:29035"/>
        <label>1</label>
    </ligand>
</feature>
<dbReference type="PANTHER" id="PTHR43226:SF8">
    <property type="entry name" value="XAA-PRO DIPEPTIDASE"/>
    <property type="match status" value="1"/>
</dbReference>
<sequence>MTASPADLYADHVARLQQRCEAALARSGHDHLLIASGVEKYHFLDDRPYPFAANPHFKAWLPLDHHPGCWLRISPGQRPRLAYLQPDDFWHLPPEAPGGYWAEHFDVEVIRSPAEAMCLRPASGRLAILGEADAALEGLQPNNPEALVNYLHFHRGYKSGYEIACMREASRRAVRGHRAAEAAFREGLSERDIHRAYLVATGHGDLDLPYGSIVALNRHAAVLHYQHQQAEVPAESRSFLIDAGASHAGYAADITRSYARASGRFADLIGAVDVIQRALCDQVRDGADYAAIHLDTHRRLAGLLRDAGIVDMDPESQLEQGVSATFFPHGVGHLIGLQVHDVAGLQIDEEGTRRERPEGHPFLRLTRTLGPGMAVTIEPGLYFIPSLLDRLRSGPHSRAVNWQAIEALLPFGGIRIEDDVVCTEAEPLNLTREAFAEAA</sequence>
<protein>
    <recommendedName>
        <fullName evidence="7">Xaa-Pro dipeptidase</fullName>
        <shortName evidence="7">X-Pro dipeptidase</shortName>
        <ecNumber evidence="7">3.4.13.9</ecNumber>
    </recommendedName>
    <alternativeName>
        <fullName evidence="7">Imidodipeptidase</fullName>
    </alternativeName>
    <alternativeName>
        <fullName evidence="7">Proline dipeptidase</fullName>
        <shortName evidence="7">Prolidase</shortName>
    </alternativeName>
</protein>
<comment type="cofactor">
    <cofactor evidence="7">
        <name>Mn(2+)</name>
        <dbReference type="ChEBI" id="CHEBI:29035"/>
    </cofactor>
    <text evidence="7">Binds 2 manganese ions per subunit.</text>
</comment>
<dbReference type="EC" id="3.4.13.9" evidence="7"/>
<keyword evidence="6 7" id="KW-0464">Manganese</keyword>
<dbReference type="InterPro" id="IPR001131">
    <property type="entry name" value="Peptidase_M24B_aminopep-P_CS"/>
</dbReference>
<evidence type="ECO:0000256" key="4">
    <source>
        <dbReference type="ARBA" id="ARBA00022997"/>
    </source>
</evidence>
<feature type="binding site" evidence="7">
    <location>
        <position position="417"/>
    </location>
    <ligand>
        <name>Mn(2+)</name>
        <dbReference type="ChEBI" id="CHEBI:29035"/>
        <label>2</label>
    </ligand>
</feature>
<dbReference type="RefSeq" id="WP_248211548.1">
    <property type="nucleotide sequence ID" value="NZ_JALNMH010000021.1"/>
</dbReference>
<keyword evidence="5 7" id="KW-0482">Metalloprotease</keyword>
<organism evidence="10 11">
    <name type="scientific">Pseudomarimonas salicorniae</name>
    <dbReference type="NCBI Taxonomy" id="2933270"/>
    <lineage>
        <taxon>Bacteria</taxon>
        <taxon>Pseudomonadati</taxon>
        <taxon>Pseudomonadota</taxon>
        <taxon>Gammaproteobacteria</taxon>
        <taxon>Lysobacterales</taxon>
        <taxon>Lysobacteraceae</taxon>
        <taxon>Pseudomarimonas</taxon>
    </lineage>
</organism>
<dbReference type="NCBIfam" id="NF010133">
    <property type="entry name" value="PRK13607.1"/>
    <property type="match status" value="1"/>
</dbReference>
<dbReference type="Pfam" id="PF00557">
    <property type="entry name" value="Peptidase_M24"/>
    <property type="match status" value="1"/>
</dbReference>
<feature type="binding site" evidence="7">
    <location>
        <position position="253"/>
    </location>
    <ligand>
        <name>Mn(2+)</name>
        <dbReference type="ChEBI" id="CHEBI:29035"/>
        <label>2</label>
    </ligand>
</feature>
<dbReference type="EMBL" id="JALNMH010000021">
    <property type="protein sequence ID" value="MCK7595534.1"/>
    <property type="molecule type" value="Genomic_DNA"/>
</dbReference>
<comment type="catalytic activity">
    <reaction evidence="7">
        <text>Xaa-L-Pro dipeptide + H2O = an L-alpha-amino acid + L-proline</text>
        <dbReference type="Rhea" id="RHEA:76407"/>
        <dbReference type="ChEBI" id="CHEBI:15377"/>
        <dbReference type="ChEBI" id="CHEBI:59869"/>
        <dbReference type="ChEBI" id="CHEBI:60039"/>
        <dbReference type="ChEBI" id="CHEBI:195196"/>
        <dbReference type="EC" id="3.4.13.9"/>
    </reaction>
</comment>
<feature type="binding site" evidence="7">
    <location>
        <position position="253"/>
    </location>
    <ligand>
        <name>Mn(2+)</name>
        <dbReference type="ChEBI" id="CHEBI:29035"/>
        <label>1</label>
    </ligand>
</feature>
<evidence type="ECO:0000256" key="7">
    <source>
        <dbReference type="HAMAP-Rule" id="MF_01279"/>
    </source>
</evidence>
<dbReference type="HAMAP" id="MF_01279">
    <property type="entry name" value="X_Pro_dipeptid"/>
    <property type="match status" value="1"/>
</dbReference>
<keyword evidence="3 7" id="KW-0378">Hydrolase</keyword>
<dbReference type="Proteomes" id="UP001431449">
    <property type="component" value="Unassembled WGS sequence"/>
</dbReference>
<dbReference type="PROSITE" id="PS00491">
    <property type="entry name" value="PROLINE_PEPTIDASE"/>
    <property type="match status" value="1"/>
</dbReference>
<evidence type="ECO:0000259" key="9">
    <source>
        <dbReference type="Pfam" id="PF21216"/>
    </source>
</evidence>
<reference evidence="10" key="1">
    <citation type="submission" date="2022-04" db="EMBL/GenBank/DDBJ databases">
        <title>Lysobacter sp. CAU 1642 isolated from sea sand.</title>
        <authorList>
            <person name="Kim W."/>
        </authorList>
    </citation>
    <scope>NUCLEOTIDE SEQUENCE</scope>
    <source>
        <strain evidence="10">CAU 1642</strain>
    </source>
</reference>
<dbReference type="SUPFAM" id="SSF55920">
    <property type="entry name" value="Creatinase/aminopeptidase"/>
    <property type="match status" value="1"/>
</dbReference>
<dbReference type="GO" id="GO:0102009">
    <property type="term" value="F:proline dipeptidase activity"/>
    <property type="evidence" value="ECO:0007669"/>
    <property type="project" value="UniProtKB-EC"/>
</dbReference>
<comment type="similarity">
    <text evidence="7">Belongs to the peptidase M24B family. Bacterial-type prolidase subfamily.</text>
</comment>
<evidence type="ECO:0000256" key="5">
    <source>
        <dbReference type="ARBA" id="ARBA00023049"/>
    </source>
</evidence>
<feature type="binding site" evidence="7">
    <location>
        <position position="378"/>
    </location>
    <ligand>
        <name>Mn(2+)</name>
        <dbReference type="ChEBI" id="CHEBI:29035"/>
        <label>1</label>
    </ligand>
</feature>
<gene>
    <name evidence="7 10" type="primary">pepQ</name>
    <name evidence="10" type="ORF">M0G41_17905</name>
</gene>
<dbReference type="Pfam" id="PF21216">
    <property type="entry name" value="PepQ_N"/>
    <property type="match status" value="1"/>
</dbReference>
<evidence type="ECO:0000313" key="11">
    <source>
        <dbReference type="Proteomes" id="UP001431449"/>
    </source>
</evidence>
<feature type="binding site" evidence="7">
    <location>
        <position position="417"/>
    </location>
    <ligand>
        <name>Mn(2+)</name>
        <dbReference type="ChEBI" id="CHEBI:29035"/>
        <label>1</label>
    </ligand>
</feature>
<dbReference type="InterPro" id="IPR048819">
    <property type="entry name" value="PepQ_N"/>
</dbReference>